<evidence type="ECO:0000313" key="1">
    <source>
        <dbReference type="EMBL" id="KAI9910440.1"/>
    </source>
</evidence>
<dbReference type="EMBL" id="CM047585">
    <property type="protein sequence ID" value="KAI9910440.1"/>
    <property type="molecule type" value="Genomic_DNA"/>
</dbReference>
<proteinExistence type="predicted"/>
<dbReference type="Proteomes" id="UP001163321">
    <property type="component" value="Chromosome 6"/>
</dbReference>
<reference evidence="1 2" key="1">
    <citation type="journal article" date="2022" name="bioRxiv">
        <title>The genome of the oomycete Peronosclerospora sorghi, a cosmopolitan pathogen of maize and sorghum, is inflated with dispersed pseudogenes.</title>
        <authorList>
            <person name="Fletcher K."/>
            <person name="Martin F."/>
            <person name="Isakeit T."/>
            <person name="Cavanaugh K."/>
            <person name="Magill C."/>
            <person name="Michelmore R."/>
        </authorList>
    </citation>
    <scope>NUCLEOTIDE SEQUENCE [LARGE SCALE GENOMIC DNA]</scope>
    <source>
        <strain evidence="1">P6</strain>
    </source>
</reference>
<evidence type="ECO:0000313" key="2">
    <source>
        <dbReference type="Proteomes" id="UP001163321"/>
    </source>
</evidence>
<organism evidence="1 2">
    <name type="scientific">Peronosclerospora sorghi</name>
    <dbReference type="NCBI Taxonomy" id="230839"/>
    <lineage>
        <taxon>Eukaryota</taxon>
        <taxon>Sar</taxon>
        <taxon>Stramenopiles</taxon>
        <taxon>Oomycota</taxon>
        <taxon>Peronosporomycetes</taxon>
        <taxon>Peronosporales</taxon>
        <taxon>Peronosporaceae</taxon>
        <taxon>Peronosclerospora</taxon>
    </lineage>
</organism>
<gene>
    <name evidence="1" type="ORF">PsorP6_010973</name>
</gene>
<protein>
    <submittedName>
        <fullName evidence="1">Uncharacterized protein</fullName>
    </submittedName>
</protein>
<name>A0ACC0VVQ9_9STRA</name>
<accession>A0ACC0VVQ9</accession>
<comment type="caution">
    <text evidence="1">The sequence shown here is derived from an EMBL/GenBank/DDBJ whole genome shotgun (WGS) entry which is preliminary data.</text>
</comment>
<keyword evidence="2" id="KW-1185">Reference proteome</keyword>
<sequence length="93" mass="9981">MLSKCCIAYGICMLVNEEIETKSLDGITQVGGEPEVEDTGVAIVFVCLPFTPIDILSSFEPQLMFFATITTVMGAHPGGVMDCDTVKAFLSIE</sequence>